<protein>
    <submittedName>
        <fullName evidence="4">Pyrroline-5-carboxylate reductase</fullName>
    </submittedName>
</protein>
<feature type="domain" description="Pyrroline-5-carboxylate reductase catalytic N-terminal" evidence="3">
    <location>
        <begin position="40"/>
        <end position="128"/>
    </location>
</feature>
<dbReference type="Pfam" id="PF03807">
    <property type="entry name" value="F420_oxidored"/>
    <property type="match status" value="1"/>
</dbReference>
<dbReference type="Gene3D" id="3.40.50.720">
    <property type="entry name" value="NAD(P)-binding Rossmann-like Domain"/>
    <property type="match status" value="1"/>
</dbReference>
<reference evidence="4" key="2">
    <citation type="submission" date="2021-08" db="EMBL/GenBank/DDBJ databases">
        <authorList>
            <person name="Tani A."/>
            <person name="Ola A."/>
            <person name="Ogura Y."/>
            <person name="Katsura K."/>
            <person name="Hayashi T."/>
        </authorList>
    </citation>
    <scope>NUCLEOTIDE SEQUENCE</scope>
    <source>
        <strain evidence="4">NBRC 103626</strain>
    </source>
</reference>
<dbReference type="PANTHER" id="PTHR14239:SF10">
    <property type="entry name" value="REDUCTASE"/>
    <property type="match status" value="1"/>
</dbReference>
<gene>
    <name evidence="4" type="primary">proC_2</name>
    <name evidence="4" type="ORF">NBEOAGPD_1385</name>
</gene>
<comment type="caution">
    <text evidence="4">The sequence shown here is derived from an EMBL/GenBank/DDBJ whole genome shotgun (WGS) entry which is preliminary data.</text>
</comment>
<keyword evidence="2" id="KW-0732">Signal</keyword>
<dbReference type="Proteomes" id="UP001055108">
    <property type="component" value="Unassembled WGS sequence"/>
</dbReference>
<dbReference type="InterPro" id="IPR028939">
    <property type="entry name" value="P5C_Rdtase_cat_N"/>
</dbReference>
<dbReference type="SUPFAM" id="SSF51735">
    <property type="entry name" value="NAD(P)-binding Rossmann-fold domains"/>
    <property type="match status" value="1"/>
</dbReference>
<organism evidence="4 5">
    <name type="scientific">Methylobacterium gregans</name>
    <dbReference type="NCBI Taxonomy" id="374424"/>
    <lineage>
        <taxon>Bacteria</taxon>
        <taxon>Pseudomonadati</taxon>
        <taxon>Pseudomonadota</taxon>
        <taxon>Alphaproteobacteria</taxon>
        <taxon>Hyphomicrobiales</taxon>
        <taxon>Methylobacteriaceae</taxon>
        <taxon>Methylobacterium</taxon>
    </lineage>
</organism>
<feature type="chain" id="PRO_5041305052" evidence="2">
    <location>
        <begin position="26"/>
        <end position="257"/>
    </location>
</feature>
<evidence type="ECO:0000256" key="2">
    <source>
        <dbReference type="SAM" id="SignalP"/>
    </source>
</evidence>
<dbReference type="InterPro" id="IPR036291">
    <property type="entry name" value="NAD(P)-bd_dom_sf"/>
</dbReference>
<dbReference type="AlphaFoldDB" id="A0AA37HMQ3"/>
<dbReference type="PROSITE" id="PS51318">
    <property type="entry name" value="TAT"/>
    <property type="match status" value="1"/>
</dbReference>
<accession>A0AA37HMQ3</accession>
<keyword evidence="1" id="KW-0560">Oxidoreductase</keyword>
<keyword evidence="5" id="KW-1185">Reference proteome</keyword>
<evidence type="ECO:0000256" key="1">
    <source>
        <dbReference type="ARBA" id="ARBA00023002"/>
    </source>
</evidence>
<dbReference type="RefSeq" id="WP_238301892.1">
    <property type="nucleotide sequence ID" value="NZ_BPQM01000028.1"/>
</dbReference>
<dbReference type="GO" id="GO:0016491">
    <property type="term" value="F:oxidoreductase activity"/>
    <property type="evidence" value="ECO:0007669"/>
    <property type="project" value="UniProtKB-KW"/>
</dbReference>
<reference evidence="4" key="1">
    <citation type="journal article" date="2016" name="Front. Microbiol.">
        <title>Genome Sequence of the Piezophilic, Mesophilic Sulfate-Reducing Bacterium Desulfovibrio indicus J2T.</title>
        <authorList>
            <person name="Cao J."/>
            <person name="Maignien L."/>
            <person name="Shao Z."/>
            <person name="Alain K."/>
            <person name="Jebbar M."/>
        </authorList>
    </citation>
    <scope>NUCLEOTIDE SEQUENCE</scope>
    <source>
        <strain evidence="4">NBRC 103626</strain>
    </source>
</reference>
<dbReference type="PANTHER" id="PTHR14239">
    <property type="entry name" value="DUDULIN-RELATED"/>
    <property type="match status" value="1"/>
</dbReference>
<proteinExistence type="predicted"/>
<evidence type="ECO:0000313" key="5">
    <source>
        <dbReference type="Proteomes" id="UP001055108"/>
    </source>
</evidence>
<dbReference type="InterPro" id="IPR006311">
    <property type="entry name" value="TAT_signal"/>
</dbReference>
<dbReference type="InterPro" id="IPR051267">
    <property type="entry name" value="STEAP_metalloreductase"/>
</dbReference>
<dbReference type="EMBL" id="BPQM01000028">
    <property type="protein sequence ID" value="GJD78171.1"/>
    <property type="molecule type" value="Genomic_DNA"/>
</dbReference>
<evidence type="ECO:0000259" key="3">
    <source>
        <dbReference type="Pfam" id="PF03807"/>
    </source>
</evidence>
<sequence length="257" mass="25960">MRSDLTRRAGLALGLALALAGPAAAEPKEAEPKIADAPMTIAVIGGGNIGGTIGPLWAKAGHTVTFASRHPEALKPLADSAGARTGTPEEAVAASDVVFLAVPYKAYPDLSKSIGPALKGKVVLDAGNATKARDGELFDAVQAEGIGATSAKFFPGAKLVRAFNAANYRVFAKNSAKNAAKNAAGREGGREGGRMAIPIAGDDPQALKVAEGLVRDAGFEPLVVGGLGEASKFAMGSPGFGHDLTAPELRAKLGLAQ</sequence>
<feature type="signal peptide" evidence="2">
    <location>
        <begin position="1"/>
        <end position="25"/>
    </location>
</feature>
<name>A0AA37HMQ3_9HYPH</name>
<evidence type="ECO:0000313" key="4">
    <source>
        <dbReference type="EMBL" id="GJD78171.1"/>
    </source>
</evidence>